<dbReference type="PANTHER" id="PTHR30290">
    <property type="entry name" value="PERIPLASMIC BINDING COMPONENT OF ABC TRANSPORTER"/>
    <property type="match status" value="1"/>
</dbReference>
<dbReference type="InterPro" id="IPR030678">
    <property type="entry name" value="Peptide/Ni-bd"/>
</dbReference>
<evidence type="ECO:0000256" key="5">
    <source>
        <dbReference type="SAM" id="MobiDB-lite"/>
    </source>
</evidence>
<protein>
    <submittedName>
        <fullName evidence="8">Peptide ABC transporter substrate-binding protein</fullName>
    </submittedName>
</protein>
<dbReference type="GO" id="GO:0043190">
    <property type="term" value="C:ATP-binding cassette (ABC) transporter complex"/>
    <property type="evidence" value="ECO:0007669"/>
    <property type="project" value="InterPro"/>
</dbReference>
<feature type="chain" id="PRO_5039506594" evidence="6">
    <location>
        <begin position="22"/>
        <end position="595"/>
    </location>
</feature>
<evidence type="ECO:0000313" key="8">
    <source>
        <dbReference type="EMBL" id="UQK58805.1"/>
    </source>
</evidence>
<reference evidence="8" key="1">
    <citation type="submission" date="2022-04" db="EMBL/GenBank/DDBJ databases">
        <title>Complete genome sequences of Ezakiella coagulans and Fenollaria massiliensis.</title>
        <authorList>
            <person name="France M.T."/>
            <person name="Clifford J."/>
            <person name="Narina S."/>
            <person name="Rutt L."/>
            <person name="Ravel J."/>
        </authorList>
    </citation>
    <scope>NUCLEOTIDE SEQUENCE</scope>
    <source>
        <strain evidence="8">C0061C2</strain>
    </source>
</reference>
<comment type="similarity">
    <text evidence="2">Belongs to the bacterial solute-binding protein 5 family.</text>
</comment>
<evidence type="ECO:0000256" key="4">
    <source>
        <dbReference type="ARBA" id="ARBA00022729"/>
    </source>
</evidence>
<dbReference type="Gene3D" id="3.10.105.10">
    <property type="entry name" value="Dipeptide-binding Protein, Domain 3"/>
    <property type="match status" value="1"/>
</dbReference>
<dbReference type="Proteomes" id="UP000831151">
    <property type="component" value="Chromosome"/>
</dbReference>
<feature type="domain" description="Solute-binding protein family 5" evidence="7">
    <location>
        <begin position="117"/>
        <end position="512"/>
    </location>
</feature>
<keyword evidence="9" id="KW-1185">Reference proteome</keyword>
<name>A0A9E7DIY9_9FIRM</name>
<dbReference type="GO" id="GO:0042597">
    <property type="term" value="C:periplasmic space"/>
    <property type="evidence" value="ECO:0007669"/>
    <property type="project" value="UniProtKB-ARBA"/>
</dbReference>
<dbReference type="InterPro" id="IPR000914">
    <property type="entry name" value="SBP_5_dom"/>
</dbReference>
<evidence type="ECO:0000256" key="3">
    <source>
        <dbReference type="ARBA" id="ARBA00022448"/>
    </source>
</evidence>
<feature type="signal peptide" evidence="6">
    <location>
        <begin position="1"/>
        <end position="21"/>
    </location>
</feature>
<dbReference type="PROSITE" id="PS51257">
    <property type="entry name" value="PROKAR_LIPOPROTEIN"/>
    <property type="match status" value="1"/>
</dbReference>
<dbReference type="InterPro" id="IPR039424">
    <property type="entry name" value="SBP_5"/>
</dbReference>
<keyword evidence="3" id="KW-0813">Transport</keyword>
<comment type="subcellular location">
    <subcellularLocation>
        <location evidence="1">Cell envelope</location>
    </subcellularLocation>
</comment>
<proteinExistence type="inferred from homology"/>
<dbReference type="Gene3D" id="3.40.190.10">
    <property type="entry name" value="Periplasmic binding protein-like II"/>
    <property type="match status" value="1"/>
</dbReference>
<feature type="region of interest" description="Disordered" evidence="5">
    <location>
        <begin position="26"/>
        <end position="62"/>
    </location>
</feature>
<sequence length="595" mass="66306">MKSKKFLALLLVLVMAISVLASCKPADKPADADKPATTDEGKEEGKEEAPADTGALTEMPTDGEPDADQYINTFDTAHPNTLDPAKGSDSYGNGILLNILEPLVRIQDVKGQMGSVEYVPAGAESWDLSEDGLTYTFHVREGNVWNDGTPVTAKDYEYGIKRCIDPRTACPYANNTYYIKGAEKVNKTKLAEGQEPDYSEVGVVAKDDKTLEITLEHPVPFFIDIVTTRIFFPQRQDLVEQYQDTYSTSPETAPQCGPFILKDWVINSEQNYVKNDNYWDKDNVKLSKYKVSIIKDSNTIFNALKAGQIDYAGVGDPKWKGEFLNNPDYYSTVRANPDTTYFMFNCNADSNTANNKVRQAISIALDRQELIDSCYNGVPTAAFDFVPPAVTVQGKEFNKLGEGWVKKLAEDNPDPKALFEEGVKEAGLGDPSSVTIKLMGSDTSQEGRTSGEFVQQCLEEALGCKVEVDNQDWSQFINIVQTGKGWDIAWLAWGADFNDPSNFLETCHSQTAAYPTGYKNEEFDKLLDEAKVEQDADKRVQLFHDAEKILLYDDAALSPVIHRIANVFRRSYIRNANYSFFSTMGMSRIFTSGRK</sequence>
<dbReference type="CDD" id="cd08504">
    <property type="entry name" value="PBP2_OppA"/>
    <property type="match status" value="1"/>
</dbReference>
<evidence type="ECO:0000256" key="6">
    <source>
        <dbReference type="SAM" id="SignalP"/>
    </source>
</evidence>
<dbReference type="Pfam" id="PF00496">
    <property type="entry name" value="SBP_bac_5"/>
    <property type="match status" value="1"/>
</dbReference>
<dbReference type="EMBL" id="CP096649">
    <property type="protein sequence ID" value="UQK58805.1"/>
    <property type="molecule type" value="Genomic_DNA"/>
</dbReference>
<keyword evidence="4 6" id="KW-0732">Signal</keyword>
<dbReference type="PANTHER" id="PTHR30290:SF10">
    <property type="entry name" value="PERIPLASMIC OLIGOPEPTIDE-BINDING PROTEIN-RELATED"/>
    <property type="match status" value="1"/>
</dbReference>
<dbReference type="GO" id="GO:0030313">
    <property type="term" value="C:cell envelope"/>
    <property type="evidence" value="ECO:0007669"/>
    <property type="project" value="UniProtKB-SubCell"/>
</dbReference>
<gene>
    <name evidence="8" type="ORF">M1R53_06095</name>
</gene>
<evidence type="ECO:0000313" key="9">
    <source>
        <dbReference type="Proteomes" id="UP000831151"/>
    </source>
</evidence>
<dbReference type="Gene3D" id="3.90.76.10">
    <property type="entry name" value="Dipeptide-binding Protein, Domain 1"/>
    <property type="match status" value="1"/>
</dbReference>
<dbReference type="FunFam" id="3.90.76.10:FF:000001">
    <property type="entry name" value="Oligopeptide ABC transporter substrate-binding protein"/>
    <property type="match status" value="1"/>
</dbReference>
<dbReference type="AlphaFoldDB" id="A0A9E7DIY9"/>
<dbReference type="GO" id="GO:0015833">
    <property type="term" value="P:peptide transport"/>
    <property type="evidence" value="ECO:0007669"/>
    <property type="project" value="TreeGrafter"/>
</dbReference>
<dbReference type="GO" id="GO:1904680">
    <property type="term" value="F:peptide transmembrane transporter activity"/>
    <property type="evidence" value="ECO:0007669"/>
    <property type="project" value="TreeGrafter"/>
</dbReference>
<evidence type="ECO:0000256" key="2">
    <source>
        <dbReference type="ARBA" id="ARBA00005695"/>
    </source>
</evidence>
<evidence type="ECO:0000256" key="1">
    <source>
        <dbReference type="ARBA" id="ARBA00004196"/>
    </source>
</evidence>
<organism evidence="8 9">
    <name type="scientific">Fenollaria massiliensis</name>
    <dbReference type="NCBI Taxonomy" id="938288"/>
    <lineage>
        <taxon>Bacteria</taxon>
        <taxon>Bacillati</taxon>
        <taxon>Bacillota</taxon>
        <taxon>Clostridia</taxon>
        <taxon>Eubacteriales</taxon>
        <taxon>Fenollaria</taxon>
    </lineage>
</organism>
<feature type="compositionally biased region" description="Basic and acidic residues" evidence="5">
    <location>
        <begin position="26"/>
        <end position="49"/>
    </location>
</feature>
<dbReference type="SUPFAM" id="SSF53850">
    <property type="entry name" value="Periplasmic binding protein-like II"/>
    <property type="match status" value="1"/>
</dbReference>
<dbReference type="KEGG" id="fms:M1R53_06095"/>
<accession>A0A9E7DIY9</accession>
<dbReference type="RefSeq" id="WP_249242364.1">
    <property type="nucleotide sequence ID" value="NZ_CP096649.1"/>
</dbReference>
<dbReference type="PIRSF" id="PIRSF002741">
    <property type="entry name" value="MppA"/>
    <property type="match status" value="1"/>
</dbReference>
<evidence type="ECO:0000259" key="7">
    <source>
        <dbReference type="Pfam" id="PF00496"/>
    </source>
</evidence>